<gene>
    <name evidence="2" type="ORF">A0H81_14159</name>
</gene>
<evidence type="ECO:0000256" key="1">
    <source>
        <dbReference type="SAM" id="MobiDB-lite"/>
    </source>
</evidence>
<evidence type="ECO:0000313" key="3">
    <source>
        <dbReference type="Proteomes" id="UP000092993"/>
    </source>
</evidence>
<dbReference type="Pfam" id="PF18759">
    <property type="entry name" value="Plavaka"/>
    <property type="match status" value="1"/>
</dbReference>
<feature type="compositionally biased region" description="Low complexity" evidence="1">
    <location>
        <begin position="324"/>
        <end position="335"/>
    </location>
</feature>
<accession>A0A1C7LME5</accession>
<reference evidence="2 3" key="1">
    <citation type="submission" date="2016-03" db="EMBL/GenBank/DDBJ databases">
        <title>Whole genome sequencing of Grifola frondosa 9006-11.</title>
        <authorList>
            <person name="Min B."/>
            <person name="Park H."/>
            <person name="Kim J.-G."/>
            <person name="Cho H."/>
            <person name="Oh Y.-L."/>
            <person name="Kong W.-S."/>
            <person name="Choi I.-G."/>
        </authorList>
    </citation>
    <scope>NUCLEOTIDE SEQUENCE [LARGE SCALE GENOMIC DNA]</scope>
    <source>
        <strain evidence="2 3">9006-11</strain>
    </source>
</reference>
<protein>
    <submittedName>
        <fullName evidence="2">Uncharacterized protein</fullName>
    </submittedName>
</protein>
<keyword evidence="3" id="KW-1185">Reference proteome</keyword>
<comment type="caution">
    <text evidence="2">The sequence shown here is derived from an EMBL/GenBank/DDBJ whole genome shotgun (WGS) entry which is preliminary data.</text>
</comment>
<sequence length="390" mass="44116">MSTPKITRCADGHFRRVIYGLGPYIADYPEQALLACVVQGWCPKCTASKYDLDGADGGHCSREHTEELVAYHELGDLWEDYGIVGDIVPFTNDFPHADIHQLLSPDILHQVIKGTFKDHLVDWVETYLVQTHGKMRAQSILADIDRQIAVIPPFSNLRRFHEGRGFKQWTGDDSKALMKVYLPALVGYVPREMRNVHTPETLAALQDALQRFHEHRAIFQTTGVRSEGFSLPRQHSLSHYYTSIWAFSALNGLCSSITESKHIEAVKNPWRCSNHYEAAGQILLTNQRVDKLAASRVDFKEWGMLEGTCLSEAWLALNPDMDPPSYSDPSDADASNAERTVNTQRKDDRAVDGPPVLLYVKRDMPIMQMLLVLRSTNLACWSSFADFYTM</sequence>
<name>A0A1C7LME5_GRIFR</name>
<proteinExistence type="predicted"/>
<organism evidence="2 3">
    <name type="scientific">Grifola frondosa</name>
    <name type="common">Maitake</name>
    <name type="synonym">Polyporus frondosus</name>
    <dbReference type="NCBI Taxonomy" id="5627"/>
    <lineage>
        <taxon>Eukaryota</taxon>
        <taxon>Fungi</taxon>
        <taxon>Dikarya</taxon>
        <taxon>Basidiomycota</taxon>
        <taxon>Agaricomycotina</taxon>
        <taxon>Agaricomycetes</taxon>
        <taxon>Polyporales</taxon>
        <taxon>Grifolaceae</taxon>
        <taxon>Grifola</taxon>
    </lineage>
</organism>
<evidence type="ECO:0000313" key="2">
    <source>
        <dbReference type="EMBL" id="OBZ65942.1"/>
    </source>
</evidence>
<dbReference type="EMBL" id="LUGG01000038">
    <property type="protein sequence ID" value="OBZ65942.1"/>
    <property type="molecule type" value="Genomic_DNA"/>
</dbReference>
<dbReference type="InterPro" id="IPR041078">
    <property type="entry name" value="Plavaka"/>
</dbReference>
<dbReference type="OMA" id="NISACYK"/>
<dbReference type="STRING" id="5627.A0A1C7LME5"/>
<dbReference type="OrthoDB" id="3199698at2759"/>
<dbReference type="Proteomes" id="UP000092993">
    <property type="component" value="Unassembled WGS sequence"/>
</dbReference>
<feature type="region of interest" description="Disordered" evidence="1">
    <location>
        <begin position="324"/>
        <end position="349"/>
    </location>
</feature>
<dbReference type="AlphaFoldDB" id="A0A1C7LME5"/>